<name>A0A919VFH0_9CLOT</name>
<keyword evidence="3 5" id="KW-1133">Transmembrane helix</keyword>
<evidence type="ECO:0000256" key="4">
    <source>
        <dbReference type="ARBA" id="ARBA00023136"/>
    </source>
</evidence>
<feature type="transmembrane region" description="Helical" evidence="5">
    <location>
        <begin position="37"/>
        <end position="58"/>
    </location>
</feature>
<keyword evidence="7" id="KW-1185">Reference proteome</keyword>
<keyword evidence="4 5" id="KW-0472">Membrane</keyword>
<feature type="transmembrane region" description="Helical" evidence="5">
    <location>
        <begin position="129"/>
        <end position="149"/>
    </location>
</feature>
<dbReference type="Proteomes" id="UP000679179">
    <property type="component" value="Unassembled WGS sequence"/>
</dbReference>
<comment type="caution">
    <text evidence="6">The sequence shown here is derived from an EMBL/GenBank/DDBJ whole genome shotgun (WGS) entry which is preliminary data.</text>
</comment>
<evidence type="ECO:0000256" key="1">
    <source>
        <dbReference type="ARBA" id="ARBA00022475"/>
    </source>
</evidence>
<proteinExistence type="predicted"/>
<dbReference type="Pfam" id="PF02659">
    <property type="entry name" value="Mntp"/>
    <property type="match status" value="1"/>
</dbReference>
<dbReference type="RefSeq" id="WP_212902876.1">
    <property type="nucleotide sequence ID" value="NZ_BOPZ01000004.1"/>
</dbReference>
<evidence type="ECO:0000256" key="3">
    <source>
        <dbReference type="ARBA" id="ARBA00022989"/>
    </source>
</evidence>
<feature type="transmembrane region" description="Helical" evidence="5">
    <location>
        <begin position="155"/>
        <end position="174"/>
    </location>
</feature>
<feature type="transmembrane region" description="Helical" evidence="5">
    <location>
        <begin position="64"/>
        <end position="83"/>
    </location>
</feature>
<keyword evidence="1" id="KW-1003">Cell membrane</keyword>
<feature type="transmembrane region" description="Helical" evidence="5">
    <location>
        <begin position="186"/>
        <end position="204"/>
    </location>
</feature>
<dbReference type="PANTHER" id="PTHR35529:SF2">
    <property type="entry name" value="SPORULATION PROTEIN YTAF-RELATED"/>
    <property type="match status" value="1"/>
</dbReference>
<keyword evidence="2 5" id="KW-0812">Transmembrane</keyword>
<evidence type="ECO:0000313" key="6">
    <source>
        <dbReference type="EMBL" id="GIM28142.1"/>
    </source>
</evidence>
<protein>
    <submittedName>
        <fullName evidence="6">Sporulation protein</fullName>
    </submittedName>
</protein>
<evidence type="ECO:0000313" key="7">
    <source>
        <dbReference type="Proteomes" id="UP000679179"/>
    </source>
</evidence>
<dbReference type="InterPro" id="IPR014205">
    <property type="entry name" value="Spore_YtaF"/>
</dbReference>
<dbReference type="AlphaFoldDB" id="A0A919VFH0"/>
<sequence length="209" mass="22593">MNVLAVLLFVLTSGIDALTVSIAYGMKKIKIGILSNIVIGTISTLGTFLSMSLGYIITKFISETIANILGNTILLGIGIWFLFDYYSSKQSRQAKNHPPESCPSCIEILEKPEKADLDHSGSIDLRESLCLSIALTINNIGLGIGASILGLNITLTTLLTFIFSIVVIPLGMLFGRSILSKVFENSTSLISGLIIIILSMYEIISKLVY</sequence>
<dbReference type="InterPro" id="IPR003810">
    <property type="entry name" value="Mntp/YtaF"/>
</dbReference>
<dbReference type="EMBL" id="BOPZ01000004">
    <property type="protein sequence ID" value="GIM28142.1"/>
    <property type="molecule type" value="Genomic_DNA"/>
</dbReference>
<gene>
    <name evidence="6" type="ORF">CPJCM30710_08080</name>
</gene>
<dbReference type="NCBIfam" id="TIGR02840">
    <property type="entry name" value="spore_YtaF"/>
    <property type="match status" value="1"/>
</dbReference>
<evidence type="ECO:0000256" key="5">
    <source>
        <dbReference type="SAM" id="Phobius"/>
    </source>
</evidence>
<organism evidence="6 7">
    <name type="scientific">Clostridium polyendosporum</name>
    <dbReference type="NCBI Taxonomy" id="69208"/>
    <lineage>
        <taxon>Bacteria</taxon>
        <taxon>Bacillati</taxon>
        <taxon>Bacillota</taxon>
        <taxon>Clostridia</taxon>
        <taxon>Eubacteriales</taxon>
        <taxon>Clostridiaceae</taxon>
        <taxon>Clostridium</taxon>
    </lineage>
</organism>
<reference evidence="6" key="1">
    <citation type="submission" date="2021-03" db="EMBL/GenBank/DDBJ databases">
        <title>Taxonomic study of Clostridium polyendosporum from meadow-gley soil under rice.</title>
        <authorList>
            <person name="Kobayashi H."/>
            <person name="Tanizawa Y."/>
            <person name="Yagura M."/>
        </authorList>
    </citation>
    <scope>NUCLEOTIDE SEQUENCE</scope>
    <source>
        <strain evidence="6">JCM 30710</strain>
    </source>
</reference>
<accession>A0A919VFH0</accession>
<feature type="transmembrane region" description="Helical" evidence="5">
    <location>
        <begin position="6"/>
        <end position="25"/>
    </location>
</feature>
<evidence type="ECO:0000256" key="2">
    <source>
        <dbReference type="ARBA" id="ARBA00022692"/>
    </source>
</evidence>
<dbReference type="PANTHER" id="PTHR35529">
    <property type="entry name" value="MANGANESE EFFLUX PUMP MNTP-RELATED"/>
    <property type="match status" value="1"/>
</dbReference>